<dbReference type="FunFam" id="3.30.300.30:FF:000010">
    <property type="entry name" value="Enterobactin synthetase component F"/>
    <property type="match status" value="2"/>
</dbReference>
<dbReference type="InterPro" id="IPR006162">
    <property type="entry name" value="Ppantetheine_attach_site"/>
</dbReference>
<dbReference type="PROSITE" id="PS50075">
    <property type="entry name" value="CARRIER"/>
    <property type="match status" value="2"/>
</dbReference>
<dbReference type="NCBIfam" id="TIGR01733">
    <property type="entry name" value="AA-adenyl-dom"/>
    <property type="match status" value="2"/>
</dbReference>
<dbReference type="FunFam" id="3.40.50.12780:FF:000012">
    <property type="entry name" value="Non-ribosomal peptide synthetase"/>
    <property type="match status" value="2"/>
</dbReference>
<dbReference type="PANTHER" id="PTHR45527">
    <property type="entry name" value="NONRIBOSOMAL PEPTIDE SYNTHETASE"/>
    <property type="match status" value="1"/>
</dbReference>
<dbReference type="GO" id="GO:0072330">
    <property type="term" value="P:monocarboxylic acid biosynthetic process"/>
    <property type="evidence" value="ECO:0007669"/>
    <property type="project" value="UniProtKB-ARBA"/>
</dbReference>
<feature type="domain" description="Carrier" evidence="4">
    <location>
        <begin position="2052"/>
        <end position="2127"/>
    </location>
</feature>
<dbReference type="InterPro" id="IPR036736">
    <property type="entry name" value="ACP-like_sf"/>
</dbReference>
<feature type="domain" description="Carrier" evidence="4">
    <location>
        <begin position="1008"/>
        <end position="1083"/>
    </location>
</feature>
<accession>A0AAD0U853</accession>
<dbReference type="SUPFAM" id="SSF47336">
    <property type="entry name" value="ACP-like"/>
    <property type="match status" value="2"/>
</dbReference>
<dbReference type="InterPro" id="IPR000873">
    <property type="entry name" value="AMP-dep_synth/lig_dom"/>
</dbReference>
<dbReference type="Pfam" id="PF00668">
    <property type="entry name" value="Condensation"/>
    <property type="match status" value="2"/>
</dbReference>
<dbReference type="CDD" id="cd19531">
    <property type="entry name" value="LCL_NRPS-like"/>
    <property type="match status" value="2"/>
</dbReference>
<dbReference type="Gene3D" id="3.30.300.30">
    <property type="match status" value="2"/>
</dbReference>
<dbReference type="RefSeq" id="WP_123020442.1">
    <property type="nucleotide sequence ID" value="NZ_CP024996.1"/>
</dbReference>
<dbReference type="InterPro" id="IPR001242">
    <property type="entry name" value="Condensation_dom"/>
</dbReference>
<dbReference type="FunFam" id="1.10.1200.10:FF:000016">
    <property type="entry name" value="Non-ribosomal peptide synthase"/>
    <property type="match status" value="2"/>
</dbReference>
<dbReference type="Gene3D" id="3.30.559.10">
    <property type="entry name" value="Chloramphenicol acetyltransferase-like domain"/>
    <property type="match status" value="2"/>
</dbReference>
<dbReference type="Gene3D" id="3.40.50.980">
    <property type="match status" value="2"/>
</dbReference>
<dbReference type="Proteomes" id="UP000269199">
    <property type="component" value="Chromosome"/>
</dbReference>
<dbReference type="InterPro" id="IPR045851">
    <property type="entry name" value="AMP-bd_C_sf"/>
</dbReference>
<evidence type="ECO:0000256" key="2">
    <source>
        <dbReference type="ARBA" id="ARBA00022450"/>
    </source>
</evidence>
<dbReference type="GO" id="GO:0031177">
    <property type="term" value="F:phosphopantetheine binding"/>
    <property type="evidence" value="ECO:0007669"/>
    <property type="project" value="InterPro"/>
</dbReference>
<dbReference type="GO" id="GO:0009239">
    <property type="term" value="P:enterobactin biosynthetic process"/>
    <property type="evidence" value="ECO:0007669"/>
    <property type="project" value="TreeGrafter"/>
</dbReference>
<dbReference type="Pfam" id="PF00550">
    <property type="entry name" value="PP-binding"/>
    <property type="match status" value="2"/>
</dbReference>
<keyword evidence="3" id="KW-0597">Phosphoprotein</keyword>
<dbReference type="Gene3D" id="3.30.559.30">
    <property type="entry name" value="Nonribosomal peptide synthetase, condensation domain"/>
    <property type="match status" value="2"/>
</dbReference>
<dbReference type="Pfam" id="PF00501">
    <property type="entry name" value="AMP-binding"/>
    <property type="match status" value="2"/>
</dbReference>
<dbReference type="EMBL" id="CP024996">
    <property type="protein sequence ID" value="AYR24498.1"/>
    <property type="molecule type" value="Genomic_DNA"/>
</dbReference>
<dbReference type="GO" id="GO:0043041">
    <property type="term" value="P:amino acid activation for nonribosomal peptide biosynthetic process"/>
    <property type="evidence" value="ECO:0007669"/>
    <property type="project" value="TreeGrafter"/>
</dbReference>
<dbReference type="FunFam" id="3.40.50.980:FF:000001">
    <property type="entry name" value="Non-ribosomal peptide synthetase"/>
    <property type="match status" value="2"/>
</dbReference>
<keyword evidence="2" id="KW-0596">Phosphopantetheine</keyword>
<dbReference type="GO" id="GO:0009366">
    <property type="term" value="C:enterobactin synthetase complex"/>
    <property type="evidence" value="ECO:0007669"/>
    <property type="project" value="TreeGrafter"/>
</dbReference>
<evidence type="ECO:0000256" key="1">
    <source>
        <dbReference type="ARBA" id="ARBA00001957"/>
    </source>
</evidence>
<dbReference type="InterPro" id="IPR010071">
    <property type="entry name" value="AA_adenyl_dom"/>
</dbReference>
<dbReference type="CDD" id="cd12116">
    <property type="entry name" value="A_NRPS_Ta1_like"/>
    <property type="match status" value="1"/>
</dbReference>
<dbReference type="GO" id="GO:0047527">
    <property type="term" value="F:2,3-dihydroxybenzoate-serine ligase activity"/>
    <property type="evidence" value="ECO:0007669"/>
    <property type="project" value="TreeGrafter"/>
</dbReference>
<evidence type="ECO:0000256" key="3">
    <source>
        <dbReference type="ARBA" id="ARBA00022553"/>
    </source>
</evidence>
<dbReference type="Gene3D" id="2.30.38.10">
    <property type="entry name" value="Luciferase, Domain 3"/>
    <property type="match status" value="1"/>
</dbReference>
<reference evidence="5 6" key="1">
    <citation type="submission" date="2017-11" db="EMBL/GenBank/DDBJ databases">
        <title>Complete genome sequence of Herbaspirillum rubrisubalbicans DSM 11543.</title>
        <authorList>
            <person name="Chen M."/>
            <person name="An Q."/>
        </authorList>
    </citation>
    <scope>NUCLEOTIDE SEQUENCE [LARGE SCALE GENOMIC DNA]</scope>
    <source>
        <strain evidence="5 6">DSM 11543</strain>
    </source>
</reference>
<dbReference type="GO" id="GO:0005829">
    <property type="term" value="C:cytosol"/>
    <property type="evidence" value="ECO:0007669"/>
    <property type="project" value="TreeGrafter"/>
</dbReference>
<dbReference type="CDD" id="cd17643">
    <property type="entry name" value="A_NRPS_Cytc1-like"/>
    <property type="match status" value="1"/>
</dbReference>
<dbReference type="InterPro" id="IPR025110">
    <property type="entry name" value="AMP-bd_C"/>
</dbReference>
<comment type="cofactor">
    <cofactor evidence="1">
        <name>pantetheine 4'-phosphate</name>
        <dbReference type="ChEBI" id="CHEBI:47942"/>
    </cofactor>
</comment>
<protein>
    <submittedName>
        <fullName evidence="5">Non-ribosomal peptide synthetase</fullName>
    </submittedName>
</protein>
<dbReference type="Gene3D" id="3.40.50.12780">
    <property type="entry name" value="N-terminal domain of ligase-like"/>
    <property type="match status" value="1"/>
</dbReference>
<dbReference type="NCBIfam" id="NF003417">
    <property type="entry name" value="PRK04813.1"/>
    <property type="match status" value="2"/>
</dbReference>
<dbReference type="Gene3D" id="1.10.1200.10">
    <property type="entry name" value="ACP-like"/>
    <property type="match status" value="2"/>
</dbReference>
<dbReference type="Pfam" id="PF13193">
    <property type="entry name" value="AMP-binding_C"/>
    <property type="match status" value="2"/>
</dbReference>
<dbReference type="SMART" id="SM00823">
    <property type="entry name" value="PKS_PP"/>
    <property type="match status" value="2"/>
</dbReference>
<evidence type="ECO:0000259" key="4">
    <source>
        <dbReference type="PROSITE" id="PS50075"/>
    </source>
</evidence>
<dbReference type="SUPFAM" id="SSF56801">
    <property type="entry name" value="Acetyl-CoA synthetase-like"/>
    <property type="match status" value="2"/>
</dbReference>
<dbReference type="PANTHER" id="PTHR45527:SF1">
    <property type="entry name" value="FATTY ACID SYNTHASE"/>
    <property type="match status" value="1"/>
</dbReference>
<dbReference type="InterPro" id="IPR009081">
    <property type="entry name" value="PP-bd_ACP"/>
</dbReference>
<dbReference type="PROSITE" id="PS00012">
    <property type="entry name" value="PHOSPHOPANTETHEINE"/>
    <property type="match status" value="2"/>
</dbReference>
<evidence type="ECO:0000313" key="5">
    <source>
        <dbReference type="EMBL" id="AYR24498.1"/>
    </source>
</evidence>
<dbReference type="InterPro" id="IPR023213">
    <property type="entry name" value="CAT-like_dom_sf"/>
</dbReference>
<dbReference type="FunFam" id="2.30.38.10:FF:000001">
    <property type="entry name" value="Non-ribosomal peptide synthetase PvdI"/>
    <property type="match status" value="1"/>
</dbReference>
<proteinExistence type="predicted"/>
<sequence length="2153" mass="235490">MKLDQQKSLQLARRFIDLPTAKRRDLWQRMRAEGIDPSLLPLPAGIAAATGAPASHAQTRMYFLWRLAPDDSAYHINLVLHLEGALDVAALSSALGQLVRRHAVLRSSFHAGPDGQVIASVRAADSTAHGITLQQIADPQTESAARAAIAAQVAAPFDLARDPLVRASLLQLELGPGPQSHWLSLVLHHIVADERSLRVCIDELMLLYAAHVRQQPVTLPPATVSYADYALWQRHMLEAGEGASQLVYWRQTLVGQSAPLALPVDHMRVPGPGRTMQGAQHRFALPLSLSTALIQLARSQDTSLFTLMLTAFHALLFRLSGQKEACPQRIGIAVANRDRHECERMVGLFLNTQVIQATPGGRQSFGSLLEQVRQAVLGAQAHQDLPFEQVVEALRPERSMASPLFEVMFSHLQAGRRQADLSDVAGLRVSIAPSEVQSAKFDLELNTLELDGSVRGAFTYASDVFEAATIGRLSEYWQQLLEAVVANPDAPLDALPLLPTAELAQIQQANASAMDYPRTACLHQLIEQRVHERAGEIALIMDHQHLTHGELQQRANSLAVHLQALGVGPDVLVGVAMPRGPIQIISLLAILKAGGAYLPLDPAYPAQRLADMANDAQPLLLLTQSSVNLPPMAGQRLIIDGLPELSTEVVTSTVTPANLAYCIYTSGSTGKPKGVMISHGNLVNFLYTMAQAPGLTRDDRILGLTSLSFDIAGLEIWLPLLQGAQLVLSSRDQAQDPRQLLALIAQHDISVIQATPSTWRMLSEQDNLTLLHGRTLLCGGEALPADLAARLLATGAHVWNVYGPTETTIWSARQLLTIDAPKPLLGGPIGNTQLHVLDAAMQVCAANVVGELYIGGDGVARGYRGRPGLTAERFIPDPCSAPGARLYRTGDLARRLPDGAIDYVGRIDDQVKLRGFRIELGEIEAHLLAHAEVRQAVVVLREGRLVAYLVTDAGFDQASLQQQLAACLPDYMLPTQWVRLEQLPLTANGKIDRKQLPSVAPEHEAFIAPAGPTETAIATIWQDVLGVPQVGASDNFFALGGHSLLATQVASRLEHQLGRRIALRSLFESRNLRALAQQIERRQDRAPQVLIPALGQSSGPLSLAQSRLWFLWQLAPDGAASATYHIPMGMELRGALDLPALQRSLDALAARHAILRTVLRDTPQGLQQQVLPVAPALLAHIDLTQLPPPQAQLQATQVIAQHAQQPFDLRAGPPMRLALLRLPQQRHVLLLCLHHILADAWSMRVLLREFRQLYEGTAVLPALPIQYLDYASWQTQWLASGEGARQLAYWKQALGQQQPLLQLPGERPRPPQPSHRGARIRRSLTMAPAVQALGRARQATPFMVLLASLQLLLYRLSGQQDVRVGVPVANRHHLQTEGLVGCFVNTQVLRAQLRSDMDSLQLLEQVRETVLLAQAHQDLPFEQLVEALQPERSLNHTPLFQVMFNHERLDADERMPIAGLTVEAVRRDSHLAKFDLDVAVIEDARGGMELMLTYATDLFDATTIDRMADQWLLLLEGMVADPTARISDLPLQDATTRQALLQDWNPQQLDHPEQACLHTLIEAQAAHRPHAMAVDQLSYDQLNRRANRLAHRLIQLGAGPERLVGVAMERGPDLIITLLAVLKAGAAYLPLDPVYPPQRLAYMIDDAQPVLVLSENGIDLPVNTVQGINLSALDLSAEPESNPSNQSVPGNLAYCIYTSGSTGQPKGALLTHRHVTRLFQSTAGQYRFGPEDVWTLFHSYAFDFSVWEIFGALLHGGRLVVVPHLVSRSPQDFHRLLLEQGVTVLNQTPSAFRQLIPEALSTNDAGRLRLVIFGGEALDTGSLQPWFDAFGDHQPQLVNMYGITETTVHVSYRPITIDDCRRSVSPIGAVLDDLSWYVLDDALNPVPPGVTGELYIGGAGLARGYLGRPALTAQRFIPNPFGSGRLYRTGDQARWHLEEGMQYLGRNDRQVKLRGFRIELGEIEAALKAQPGVTDAVVLIHQGAAGEQLVAYLVAPSDLARDGLRAALATRLPDYMLPAHYMLLDQFPLTANGKLDRQQLPPPEAVQDQYVAPEGPIETALAAIWQEVLGVERVGATDNFFRLGGHSLLAARAIALVRQRLLYELPLRLFFEDGTLAALASHARTNSVGSGDTTVASLDALLRQFETSALENG</sequence>
<gene>
    <name evidence="5" type="ORF">RC54_11930</name>
</gene>
<dbReference type="SUPFAM" id="SSF52777">
    <property type="entry name" value="CoA-dependent acyltransferases"/>
    <property type="match status" value="4"/>
</dbReference>
<organism evidence="5 6">
    <name type="scientific">Herbaspirillum rubrisubalbicans</name>
    <dbReference type="NCBI Taxonomy" id="80842"/>
    <lineage>
        <taxon>Bacteria</taxon>
        <taxon>Pseudomonadati</taxon>
        <taxon>Pseudomonadota</taxon>
        <taxon>Betaproteobacteria</taxon>
        <taxon>Burkholderiales</taxon>
        <taxon>Oxalobacteraceae</taxon>
        <taxon>Herbaspirillum</taxon>
    </lineage>
</organism>
<evidence type="ECO:0000313" key="6">
    <source>
        <dbReference type="Proteomes" id="UP000269199"/>
    </source>
</evidence>
<dbReference type="InterPro" id="IPR020806">
    <property type="entry name" value="PKS_PP-bd"/>
</dbReference>
<dbReference type="FunFam" id="3.40.50.980:FF:000002">
    <property type="entry name" value="Enterobactin synthetase component F"/>
    <property type="match status" value="1"/>
</dbReference>
<name>A0AAD0U853_9BURK</name>
<dbReference type="InterPro" id="IPR042099">
    <property type="entry name" value="ANL_N_sf"/>
</dbReference>